<dbReference type="PANTHER" id="PTHR48043">
    <property type="entry name" value="EG:EG0003.4 PROTEIN-RELATED"/>
    <property type="match status" value="1"/>
</dbReference>
<evidence type="ECO:0000256" key="5">
    <source>
        <dbReference type="SAM" id="Phobius"/>
    </source>
</evidence>
<dbReference type="FunFam" id="3.40.50.2000:FF:000021">
    <property type="entry name" value="UDP-glucuronosyltransferase"/>
    <property type="match status" value="1"/>
</dbReference>
<dbReference type="AlphaFoldDB" id="A0AAW0WX66"/>
<dbReference type="PROSITE" id="PS00375">
    <property type="entry name" value="UDPGT"/>
    <property type="match status" value="1"/>
</dbReference>
<feature type="non-terminal residue" evidence="6">
    <location>
        <position position="1"/>
    </location>
</feature>
<keyword evidence="2 4" id="KW-0328">Glycosyltransferase</keyword>
<organism evidence="6 7">
    <name type="scientific">Cherax quadricarinatus</name>
    <name type="common">Australian red claw crayfish</name>
    <dbReference type="NCBI Taxonomy" id="27406"/>
    <lineage>
        <taxon>Eukaryota</taxon>
        <taxon>Metazoa</taxon>
        <taxon>Ecdysozoa</taxon>
        <taxon>Arthropoda</taxon>
        <taxon>Crustacea</taxon>
        <taxon>Multicrustacea</taxon>
        <taxon>Malacostraca</taxon>
        <taxon>Eumalacostraca</taxon>
        <taxon>Eucarida</taxon>
        <taxon>Decapoda</taxon>
        <taxon>Pleocyemata</taxon>
        <taxon>Astacidea</taxon>
        <taxon>Parastacoidea</taxon>
        <taxon>Parastacidae</taxon>
        <taxon>Cherax</taxon>
    </lineage>
</organism>
<keyword evidence="3 4" id="KW-0808">Transferase</keyword>
<dbReference type="PANTHER" id="PTHR48043:SF27">
    <property type="entry name" value="UDP-GLUCURONOSYLTRANSFERASE"/>
    <property type="match status" value="1"/>
</dbReference>
<evidence type="ECO:0000256" key="1">
    <source>
        <dbReference type="ARBA" id="ARBA00009995"/>
    </source>
</evidence>
<dbReference type="Gene3D" id="3.40.50.2000">
    <property type="entry name" value="Glycogen Phosphorylase B"/>
    <property type="match status" value="1"/>
</dbReference>
<keyword evidence="5" id="KW-1133">Transmembrane helix</keyword>
<comment type="caution">
    <text evidence="6">The sequence shown here is derived from an EMBL/GenBank/DDBJ whole genome shotgun (WGS) entry which is preliminary data.</text>
</comment>
<evidence type="ECO:0000313" key="7">
    <source>
        <dbReference type="Proteomes" id="UP001445076"/>
    </source>
</evidence>
<dbReference type="Pfam" id="PF00201">
    <property type="entry name" value="UDPGT"/>
    <property type="match status" value="1"/>
</dbReference>
<dbReference type="CDD" id="cd03784">
    <property type="entry name" value="GT1_Gtf-like"/>
    <property type="match status" value="1"/>
</dbReference>
<dbReference type="EMBL" id="JARKIK010000065">
    <property type="protein sequence ID" value="KAK8730334.1"/>
    <property type="molecule type" value="Genomic_DNA"/>
</dbReference>
<gene>
    <name evidence="6" type="ORF">OTU49_008226</name>
</gene>
<keyword evidence="7" id="KW-1185">Reference proteome</keyword>
<evidence type="ECO:0000313" key="6">
    <source>
        <dbReference type="EMBL" id="KAK8730334.1"/>
    </source>
</evidence>
<dbReference type="InterPro" id="IPR002213">
    <property type="entry name" value="UDP_glucos_trans"/>
</dbReference>
<sequence length="572" mass="64775">VSVMVTLPHFLSVPLPQCVTVSVMVTLPHFLSVPLPQCVTVSVMVTLPHFLSVPLPQCVTMKLMIYCAVVAAVVGSAAGKLSPERSYKILMLLPVGSRSHRNVFMPLAEALAERGHKIVMLTNHPKSSKHPNIYETTHALDIMKEDKVNMFDRRKTLTGPLSLMKTVLPTLARDLYEVPVVKELYERRKEFDLIVINHMFNEIAYPFLHECTFITLATPGMDPRQSAVLGNVLNPAYVPVFIDFPKPMSIWHRFLNTLVHIGRVFIWDMWAIVPLIQKQISAQFPELPPLLELERNMSLTLLNTHFSIGMTLPLLPSQVEVGAMHCRPGNPLSQELETWITGAGSSGVIYFSLGSVTRSSSMPVQYRDIFIGAFRRLPQRVIWKYEEDLENVPDNVMISKWLPQQDILAHDNVRVFITHCGLLSMQESIYHATPLLAIPVAADQPKNSIFIKDSGLGEYLVWEELTEDMIVSTLTKIITDPLYKENVLRKSMLLKDQVTPPREAAVFWTEYVIRHRGAPHLRSPAAHLSWAEFLMLDIVFLLLLALFVLYYILRRILSAIYGSDGNTKLKKE</sequence>
<name>A0AAW0WX66_CHEQU</name>
<reference evidence="6 7" key="1">
    <citation type="journal article" date="2024" name="BMC Genomics">
        <title>Genome assembly of redclaw crayfish (Cherax quadricarinatus) provides insights into its immune adaptation and hypoxia tolerance.</title>
        <authorList>
            <person name="Liu Z."/>
            <person name="Zheng J."/>
            <person name="Li H."/>
            <person name="Fang K."/>
            <person name="Wang S."/>
            <person name="He J."/>
            <person name="Zhou D."/>
            <person name="Weng S."/>
            <person name="Chi M."/>
            <person name="Gu Z."/>
            <person name="He J."/>
            <person name="Li F."/>
            <person name="Wang M."/>
        </authorList>
    </citation>
    <scope>NUCLEOTIDE SEQUENCE [LARGE SCALE GENOMIC DNA]</scope>
    <source>
        <strain evidence="6">ZL_2023a</strain>
    </source>
</reference>
<dbReference type="InterPro" id="IPR050271">
    <property type="entry name" value="UDP-glycosyltransferase"/>
</dbReference>
<dbReference type="Proteomes" id="UP001445076">
    <property type="component" value="Unassembled WGS sequence"/>
</dbReference>
<dbReference type="InterPro" id="IPR035595">
    <property type="entry name" value="UDP_glycos_trans_CS"/>
</dbReference>
<accession>A0AAW0WX66</accession>
<proteinExistence type="inferred from homology"/>
<evidence type="ECO:0000256" key="2">
    <source>
        <dbReference type="ARBA" id="ARBA00022676"/>
    </source>
</evidence>
<keyword evidence="5" id="KW-0472">Membrane</keyword>
<keyword evidence="5" id="KW-0812">Transmembrane</keyword>
<evidence type="ECO:0008006" key="8">
    <source>
        <dbReference type="Google" id="ProtNLM"/>
    </source>
</evidence>
<dbReference type="GO" id="GO:0008194">
    <property type="term" value="F:UDP-glycosyltransferase activity"/>
    <property type="evidence" value="ECO:0007669"/>
    <property type="project" value="InterPro"/>
</dbReference>
<dbReference type="SUPFAM" id="SSF53756">
    <property type="entry name" value="UDP-Glycosyltransferase/glycogen phosphorylase"/>
    <property type="match status" value="1"/>
</dbReference>
<evidence type="ECO:0000256" key="3">
    <source>
        <dbReference type="ARBA" id="ARBA00022679"/>
    </source>
</evidence>
<feature type="transmembrane region" description="Helical" evidence="5">
    <location>
        <begin position="533"/>
        <end position="553"/>
    </location>
</feature>
<comment type="similarity">
    <text evidence="1 4">Belongs to the UDP-glycosyltransferase family.</text>
</comment>
<evidence type="ECO:0000256" key="4">
    <source>
        <dbReference type="RuleBase" id="RU003718"/>
    </source>
</evidence>
<protein>
    <recommendedName>
        <fullName evidence="8">Glucuronosyltransferase</fullName>
    </recommendedName>
</protein>